<dbReference type="InterPro" id="IPR047182">
    <property type="entry name" value="MRM1"/>
</dbReference>
<evidence type="ECO:0000256" key="8">
    <source>
        <dbReference type="ARBA" id="ARBA00023128"/>
    </source>
</evidence>
<sequence>EALYGIGPVRAALQARRRDLYVLYIQNGLDEKHPGKRKALADVLWIMKAAKRLELRVETTSKHALNVLVDNRPHQGMVLDASPLEMVDISALDRPDAMLARAPVWVALDEVKDPQNFGAILRSSHFFGVCGVVVCSKNSAPLSGVVSKASAGALEMIDLLSCKNMMMFLRDSADNGWRVIGTSNSPESEVLGDLPKNVPTILVLGNEGVGIRPFLNSEADCVLRPGTVDSLNVSVAAGVLLHEL</sequence>
<dbReference type="GO" id="GO:0005739">
    <property type="term" value="C:mitochondrion"/>
    <property type="evidence" value="ECO:0007669"/>
    <property type="project" value="UniProtKB-SubCell"/>
</dbReference>
<dbReference type="InterPro" id="IPR029028">
    <property type="entry name" value="Alpha/beta_knot_MTases"/>
</dbReference>
<dbReference type="KEGG" id="smo:SELMODRAFT_3012"/>
<dbReference type="Gene3D" id="3.30.1330.30">
    <property type="match status" value="1"/>
</dbReference>
<dbReference type="InterPro" id="IPR029026">
    <property type="entry name" value="tRNA_m1G_MTases_N"/>
</dbReference>
<evidence type="ECO:0000256" key="7">
    <source>
        <dbReference type="ARBA" id="ARBA00022946"/>
    </source>
</evidence>
<keyword evidence="8" id="KW-0496">Mitochondrion</keyword>
<dbReference type="STRING" id="88036.D8QPV3"/>
<evidence type="ECO:0000256" key="5">
    <source>
        <dbReference type="ARBA" id="ARBA00022679"/>
    </source>
</evidence>
<dbReference type="EMBL" id="GL377565">
    <property type="protein sequence ID" value="EFJ37684.1"/>
    <property type="molecule type" value="Genomic_DNA"/>
</dbReference>
<reference evidence="11 12" key="1">
    <citation type="journal article" date="2011" name="Science">
        <title>The Selaginella genome identifies genetic changes associated with the evolution of vascular plants.</title>
        <authorList>
            <person name="Banks J.A."/>
            <person name="Nishiyama T."/>
            <person name="Hasebe M."/>
            <person name="Bowman J.L."/>
            <person name="Gribskov M."/>
            <person name="dePamphilis C."/>
            <person name="Albert V.A."/>
            <person name="Aono N."/>
            <person name="Aoyama T."/>
            <person name="Ambrose B.A."/>
            <person name="Ashton N.W."/>
            <person name="Axtell M.J."/>
            <person name="Barker E."/>
            <person name="Barker M.S."/>
            <person name="Bennetzen J.L."/>
            <person name="Bonawitz N.D."/>
            <person name="Chapple C."/>
            <person name="Cheng C."/>
            <person name="Correa L.G."/>
            <person name="Dacre M."/>
            <person name="DeBarry J."/>
            <person name="Dreyer I."/>
            <person name="Elias M."/>
            <person name="Engstrom E.M."/>
            <person name="Estelle M."/>
            <person name="Feng L."/>
            <person name="Finet C."/>
            <person name="Floyd S.K."/>
            <person name="Frommer W.B."/>
            <person name="Fujita T."/>
            <person name="Gramzow L."/>
            <person name="Gutensohn M."/>
            <person name="Harholt J."/>
            <person name="Hattori M."/>
            <person name="Heyl A."/>
            <person name="Hirai T."/>
            <person name="Hiwatashi Y."/>
            <person name="Ishikawa M."/>
            <person name="Iwata M."/>
            <person name="Karol K.G."/>
            <person name="Koehler B."/>
            <person name="Kolukisaoglu U."/>
            <person name="Kubo M."/>
            <person name="Kurata T."/>
            <person name="Lalonde S."/>
            <person name="Li K."/>
            <person name="Li Y."/>
            <person name="Litt A."/>
            <person name="Lyons E."/>
            <person name="Manning G."/>
            <person name="Maruyama T."/>
            <person name="Michael T.P."/>
            <person name="Mikami K."/>
            <person name="Miyazaki S."/>
            <person name="Morinaga S."/>
            <person name="Murata T."/>
            <person name="Mueller-Roeber B."/>
            <person name="Nelson D.R."/>
            <person name="Obara M."/>
            <person name="Oguri Y."/>
            <person name="Olmstead R.G."/>
            <person name="Onodera N."/>
            <person name="Petersen B.L."/>
            <person name="Pils B."/>
            <person name="Prigge M."/>
            <person name="Rensing S.A."/>
            <person name="Riano-Pachon D.M."/>
            <person name="Roberts A.W."/>
            <person name="Sato Y."/>
            <person name="Scheller H.V."/>
            <person name="Schulz B."/>
            <person name="Schulz C."/>
            <person name="Shakirov E.V."/>
            <person name="Shibagaki N."/>
            <person name="Shinohara N."/>
            <person name="Shippen D.E."/>
            <person name="Soerensen I."/>
            <person name="Sotooka R."/>
            <person name="Sugimoto N."/>
            <person name="Sugita M."/>
            <person name="Sumikawa N."/>
            <person name="Tanurdzic M."/>
            <person name="Theissen G."/>
            <person name="Ulvskov P."/>
            <person name="Wakazuki S."/>
            <person name="Weng J.K."/>
            <person name="Willats W.W."/>
            <person name="Wipf D."/>
            <person name="Wolf P.G."/>
            <person name="Yang L."/>
            <person name="Zimmer A.D."/>
            <person name="Zhu Q."/>
            <person name="Mitros T."/>
            <person name="Hellsten U."/>
            <person name="Loque D."/>
            <person name="Otillar R."/>
            <person name="Salamov A."/>
            <person name="Schmutz J."/>
            <person name="Shapiro H."/>
            <person name="Lindquist E."/>
            <person name="Lucas S."/>
            <person name="Rokhsar D."/>
            <person name="Grigoriev I.V."/>
        </authorList>
    </citation>
    <scope>NUCLEOTIDE SEQUENCE [LARGE SCALE GENOMIC DNA]</scope>
</reference>
<dbReference type="Pfam" id="PF00588">
    <property type="entry name" value="SpoU_methylase"/>
    <property type="match status" value="1"/>
</dbReference>
<keyword evidence="3" id="KW-0698">rRNA processing</keyword>
<dbReference type="AlphaFoldDB" id="D8QPV3"/>
<dbReference type="CDD" id="cd18105">
    <property type="entry name" value="SpoU-like_MRM1"/>
    <property type="match status" value="1"/>
</dbReference>
<keyword evidence="7" id="KW-0809">Transit peptide</keyword>
<keyword evidence="12" id="KW-1185">Reference proteome</keyword>
<name>D8QPV3_SELML</name>
<evidence type="ECO:0000256" key="9">
    <source>
        <dbReference type="ARBA" id="ARBA00034881"/>
    </source>
</evidence>
<evidence type="ECO:0000313" key="11">
    <source>
        <dbReference type="EMBL" id="EFJ37684.1"/>
    </source>
</evidence>
<evidence type="ECO:0000256" key="6">
    <source>
        <dbReference type="ARBA" id="ARBA00022691"/>
    </source>
</evidence>
<dbReference type="SUPFAM" id="SSF75217">
    <property type="entry name" value="alpha/beta knot"/>
    <property type="match status" value="1"/>
</dbReference>
<gene>
    <name evidence="11" type="ORF">SELMODRAFT_3012</name>
</gene>
<comment type="similarity">
    <text evidence="2">Belongs to the class IV-like SAM-binding methyltransferase superfamily. RNA methyltransferase TrmH family.</text>
</comment>
<proteinExistence type="inferred from homology"/>
<dbReference type="GO" id="GO:0000154">
    <property type="term" value="P:rRNA modification"/>
    <property type="evidence" value="ECO:0000318"/>
    <property type="project" value="GO_Central"/>
</dbReference>
<evidence type="ECO:0000313" key="12">
    <source>
        <dbReference type="Proteomes" id="UP000001514"/>
    </source>
</evidence>
<dbReference type="Pfam" id="PF08032">
    <property type="entry name" value="SpoU_sub_bind"/>
    <property type="match status" value="1"/>
</dbReference>
<dbReference type="InterPro" id="IPR047261">
    <property type="entry name" value="MRM1_MeTrfase_dom"/>
</dbReference>
<evidence type="ECO:0000256" key="2">
    <source>
        <dbReference type="ARBA" id="ARBA00007228"/>
    </source>
</evidence>
<dbReference type="PANTHER" id="PTHR46103">
    <property type="entry name" value="RRNA METHYLTRANSFERASE 1, MITOCHONDRIAL"/>
    <property type="match status" value="1"/>
</dbReference>
<dbReference type="InParanoid" id="D8QPV3"/>
<evidence type="ECO:0000256" key="4">
    <source>
        <dbReference type="ARBA" id="ARBA00022603"/>
    </source>
</evidence>
<evidence type="ECO:0000259" key="10">
    <source>
        <dbReference type="SMART" id="SM00967"/>
    </source>
</evidence>
<dbReference type="Gene3D" id="3.40.1280.10">
    <property type="match status" value="1"/>
</dbReference>
<dbReference type="Proteomes" id="UP000001514">
    <property type="component" value="Unassembled WGS sequence"/>
</dbReference>
<dbReference type="HOGENOM" id="CLU_021322_0_1_1"/>
<dbReference type="PANTHER" id="PTHR46103:SF1">
    <property type="entry name" value="RRNA METHYLTRANSFERASE 1, MITOCHONDRIAL"/>
    <property type="match status" value="1"/>
</dbReference>
<evidence type="ECO:0000256" key="3">
    <source>
        <dbReference type="ARBA" id="ARBA00022552"/>
    </source>
</evidence>
<keyword evidence="6" id="KW-0949">S-adenosyl-L-methionine</keyword>
<keyword evidence="5" id="KW-0808">Transferase</keyword>
<dbReference type="SMART" id="SM00967">
    <property type="entry name" value="SpoU_sub_bind"/>
    <property type="match status" value="1"/>
</dbReference>
<dbReference type="GO" id="GO:0016435">
    <property type="term" value="F:rRNA (guanine) methyltransferase activity"/>
    <property type="evidence" value="ECO:0000318"/>
    <property type="project" value="GO_Central"/>
</dbReference>
<organism evidence="12">
    <name type="scientific">Selaginella moellendorffii</name>
    <name type="common">Spikemoss</name>
    <dbReference type="NCBI Taxonomy" id="88036"/>
    <lineage>
        <taxon>Eukaryota</taxon>
        <taxon>Viridiplantae</taxon>
        <taxon>Streptophyta</taxon>
        <taxon>Embryophyta</taxon>
        <taxon>Tracheophyta</taxon>
        <taxon>Lycopodiopsida</taxon>
        <taxon>Selaginellales</taxon>
        <taxon>Selaginellaceae</taxon>
        <taxon>Selaginella</taxon>
    </lineage>
</organism>
<comment type="subcellular location">
    <subcellularLocation>
        <location evidence="1">Mitochondrion</location>
    </subcellularLocation>
</comment>
<feature type="non-terminal residue" evidence="11">
    <location>
        <position position="244"/>
    </location>
</feature>
<dbReference type="eggNOG" id="KOG0838">
    <property type="taxonomic scope" value="Eukaryota"/>
</dbReference>
<dbReference type="SUPFAM" id="SSF55315">
    <property type="entry name" value="L30e-like"/>
    <property type="match status" value="1"/>
</dbReference>
<dbReference type="InterPro" id="IPR013123">
    <property type="entry name" value="SpoU_subst-bd"/>
</dbReference>
<feature type="non-terminal residue" evidence="11">
    <location>
        <position position="1"/>
    </location>
</feature>
<feature type="domain" description="RNA 2-O ribose methyltransferase substrate binding" evidence="10">
    <location>
        <begin position="2"/>
        <end position="87"/>
    </location>
</feature>
<dbReference type="Gramene" id="EFJ37684">
    <property type="protein sequence ID" value="EFJ37684"/>
    <property type="gene ID" value="SELMODRAFT_3012"/>
</dbReference>
<keyword evidence="4" id="KW-0489">Methyltransferase</keyword>
<dbReference type="GO" id="GO:0003723">
    <property type="term" value="F:RNA binding"/>
    <property type="evidence" value="ECO:0007669"/>
    <property type="project" value="InterPro"/>
</dbReference>
<evidence type="ECO:0000256" key="1">
    <source>
        <dbReference type="ARBA" id="ARBA00004173"/>
    </source>
</evidence>
<accession>D8QPV3</accession>
<dbReference type="InterPro" id="IPR029064">
    <property type="entry name" value="Ribosomal_eL30-like_sf"/>
</dbReference>
<dbReference type="InterPro" id="IPR001537">
    <property type="entry name" value="SpoU_MeTrfase"/>
</dbReference>
<protein>
    <recommendedName>
        <fullName evidence="9">rRNA methyltransferase 1, mitochondrial</fullName>
    </recommendedName>
</protein>